<proteinExistence type="predicted"/>
<gene>
    <name evidence="1" type="ORF">FN846DRAFT_590013</name>
</gene>
<reference evidence="1 2" key="1">
    <citation type="submission" date="2019-09" db="EMBL/GenBank/DDBJ databases">
        <title>Draft genome of the ectomycorrhizal ascomycete Sphaerosporella brunnea.</title>
        <authorList>
            <consortium name="DOE Joint Genome Institute"/>
            <person name="Benucci G.M."/>
            <person name="Marozzi G."/>
            <person name="Antonielli L."/>
            <person name="Sanchez S."/>
            <person name="Marco P."/>
            <person name="Wang X."/>
            <person name="Falini L.B."/>
            <person name="Barry K."/>
            <person name="Haridas S."/>
            <person name="Lipzen A."/>
            <person name="Labutti K."/>
            <person name="Grigoriev I.V."/>
            <person name="Murat C."/>
            <person name="Martin F."/>
            <person name="Albertini E."/>
            <person name="Donnini D."/>
            <person name="Bonito G."/>
        </authorList>
    </citation>
    <scope>NUCLEOTIDE SEQUENCE [LARGE SCALE GENOMIC DNA]</scope>
    <source>
        <strain evidence="1 2">Sb_GMNB300</strain>
    </source>
</reference>
<comment type="caution">
    <text evidence="1">The sequence shown here is derived from an EMBL/GenBank/DDBJ whole genome shotgun (WGS) entry which is preliminary data.</text>
</comment>
<evidence type="ECO:0000313" key="2">
    <source>
        <dbReference type="Proteomes" id="UP000326924"/>
    </source>
</evidence>
<accession>A0A5J5EDZ6</accession>
<dbReference type="InParanoid" id="A0A5J5EDZ6"/>
<name>A0A5J5EDZ6_9PEZI</name>
<keyword evidence="2" id="KW-1185">Reference proteome</keyword>
<dbReference type="Proteomes" id="UP000326924">
    <property type="component" value="Unassembled WGS sequence"/>
</dbReference>
<sequence>MAWLLFVFFFVLFFLLIAVRGSELLLALVAQLAVFGMYGTFGHKMDGGAYLLSCFLVFFF</sequence>
<protein>
    <submittedName>
        <fullName evidence="1">Uncharacterized protein</fullName>
    </submittedName>
</protein>
<dbReference type="AlphaFoldDB" id="A0A5J5EDZ6"/>
<evidence type="ECO:0000313" key="1">
    <source>
        <dbReference type="EMBL" id="KAA8892958.1"/>
    </source>
</evidence>
<dbReference type="EMBL" id="VXIS01000537">
    <property type="protein sequence ID" value="KAA8892958.1"/>
    <property type="molecule type" value="Genomic_DNA"/>
</dbReference>
<organism evidence="1 2">
    <name type="scientific">Sphaerosporella brunnea</name>
    <dbReference type="NCBI Taxonomy" id="1250544"/>
    <lineage>
        <taxon>Eukaryota</taxon>
        <taxon>Fungi</taxon>
        <taxon>Dikarya</taxon>
        <taxon>Ascomycota</taxon>
        <taxon>Pezizomycotina</taxon>
        <taxon>Pezizomycetes</taxon>
        <taxon>Pezizales</taxon>
        <taxon>Pyronemataceae</taxon>
        <taxon>Sphaerosporella</taxon>
    </lineage>
</organism>